<keyword evidence="4 5" id="KW-0472">Membrane</keyword>
<dbReference type="SMART" id="SM00724">
    <property type="entry name" value="TLC"/>
    <property type="match status" value="1"/>
</dbReference>
<dbReference type="GO" id="GO:0055088">
    <property type="term" value="P:lipid homeostasis"/>
    <property type="evidence" value="ECO:0007669"/>
    <property type="project" value="TreeGrafter"/>
</dbReference>
<dbReference type="PANTHER" id="PTHR13439">
    <property type="entry name" value="CT120 PROTEIN"/>
    <property type="match status" value="1"/>
</dbReference>
<dbReference type="InterPro" id="IPR050846">
    <property type="entry name" value="TLCD"/>
</dbReference>
<dbReference type="InterPro" id="IPR006634">
    <property type="entry name" value="TLC-dom"/>
</dbReference>
<dbReference type="OrthoDB" id="10266980at2759"/>
<dbReference type="GO" id="GO:0005783">
    <property type="term" value="C:endoplasmic reticulum"/>
    <property type="evidence" value="ECO:0007669"/>
    <property type="project" value="TreeGrafter"/>
</dbReference>
<protein>
    <recommendedName>
        <fullName evidence="7">TLC domain-containing protein</fullName>
    </recommendedName>
</protein>
<comment type="subcellular location">
    <subcellularLocation>
        <location evidence="1">Membrane</location>
        <topology evidence="1">Multi-pass membrane protein</topology>
    </subcellularLocation>
</comment>
<reference evidence="8 9" key="1">
    <citation type="journal article" date="2011" name="Proc. Natl. Acad. Sci. U.S.A.">
        <title>Evolutionary erosion of yeast sex chromosomes by mating-type switching accidents.</title>
        <authorList>
            <person name="Gordon J.L."/>
            <person name="Armisen D."/>
            <person name="Proux-Wera E."/>
            <person name="Oheigeartaigh S.S."/>
            <person name="Byrne K.P."/>
            <person name="Wolfe K.H."/>
        </authorList>
    </citation>
    <scope>NUCLEOTIDE SEQUENCE [LARGE SCALE GENOMIC DNA]</scope>
    <source>
        <strain evidence="9">ATCC 22294 / BCRC 22015 / CBS 2517 / CECT 1963 / NBRC 1671 / NRRL Y-8276</strain>
    </source>
</reference>
<dbReference type="RefSeq" id="XP_003954897.1">
    <property type="nucleotide sequence ID" value="XM_003954848.1"/>
</dbReference>
<organism evidence="8 9">
    <name type="scientific">Kazachstania africana (strain ATCC 22294 / BCRC 22015 / CBS 2517 / CECT 1963 / NBRC 1671 / NRRL Y-8276)</name>
    <name type="common">Yeast</name>
    <name type="synonym">Kluyveromyces africanus</name>
    <dbReference type="NCBI Taxonomy" id="1071382"/>
    <lineage>
        <taxon>Eukaryota</taxon>
        <taxon>Fungi</taxon>
        <taxon>Dikarya</taxon>
        <taxon>Ascomycota</taxon>
        <taxon>Saccharomycotina</taxon>
        <taxon>Saccharomycetes</taxon>
        <taxon>Saccharomycetales</taxon>
        <taxon>Saccharomycetaceae</taxon>
        <taxon>Kazachstania</taxon>
    </lineage>
</organism>
<feature type="transmembrane region" description="Helical" evidence="6">
    <location>
        <begin position="189"/>
        <end position="219"/>
    </location>
</feature>
<dbReference type="AlphaFoldDB" id="H2AN12"/>
<accession>H2AN12</accession>
<dbReference type="PANTHER" id="PTHR13439:SF0">
    <property type="entry name" value="TOPOISOMERASE I DAMAGE AFFECTED PROTEIN 4"/>
    <property type="match status" value="1"/>
</dbReference>
<feature type="transmembrane region" description="Helical" evidence="6">
    <location>
        <begin position="106"/>
        <end position="124"/>
    </location>
</feature>
<dbReference type="InParanoid" id="H2AN12"/>
<sequence length="271" mass="31148">MLAINSDPLLKFSIFPDSENLYLKHLHEIVISFIFYNLLASYVAPKLNSLIFKRSYNDIKNKKSKIDFDIHTVSMFQAFISLYILYPTLFLPVNLDITSYHDDLSSMVAALSIGYFLWDLSICIKHFSLYGIEFTAHALASLYIMFVTLKPLCQHWIGKFLLFEASTPFVNINWYIIQLNGSNKNKVPMLINVINGLCLMAVFFLVRLCWGCIANVLFFKQIWEARSEIPTIRSLILVGLNITLFALNFIWFSKMIKIAKKLAGKSSVKKA</sequence>
<evidence type="ECO:0000313" key="8">
    <source>
        <dbReference type="EMBL" id="CCF55762.1"/>
    </source>
</evidence>
<dbReference type="HOGENOM" id="CLU_034597_0_1_1"/>
<feature type="transmembrane region" description="Helical" evidence="6">
    <location>
        <begin position="131"/>
        <end position="149"/>
    </location>
</feature>
<keyword evidence="9" id="KW-1185">Reference proteome</keyword>
<dbReference type="GeneID" id="13886069"/>
<dbReference type="EMBL" id="HE650821">
    <property type="protein sequence ID" value="CCF55762.1"/>
    <property type="molecule type" value="Genomic_DNA"/>
</dbReference>
<evidence type="ECO:0000313" key="9">
    <source>
        <dbReference type="Proteomes" id="UP000005220"/>
    </source>
</evidence>
<feature type="domain" description="TLC" evidence="7">
    <location>
        <begin position="63"/>
        <end position="264"/>
    </location>
</feature>
<feature type="transmembrane region" description="Helical" evidence="6">
    <location>
        <begin position="66"/>
        <end position="86"/>
    </location>
</feature>
<feature type="transmembrane region" description="Helical" evidence="6">
    <location>
        <begin position="25"/>
        <end position="45"/>
    </location>
</feature>
<gene>
    <name evidence="8" type="primary">KAFR0A03270</name>
    <name evidence="8" type="ORF">KAFR_0A03270</name>
</gene>
<evidence type="ECO:0000256" key="4">
    <source>
        <dbReference type="ARBA" id="ARBA00023136"/>
    </source>
</evidence>
<dbReference type="FunCoup" id="H2AN12">
    <property type="interactions" value="110"/>
</dbReference>
<feature type="transmembrane region" description="Helical" evidence="6">
    <location>
        <begin position="231"/>
        <end position="252"/>
    </location>
</feature>
<dbReference type="Pfam" id="PF03798">
    <property type="entry name" value="TRAM_LAG1_CLN8"/>
    <property type="match status" value="1"/>
</dbReference>
<evidence type="ECO:0000256" key="5">
    <source>
        <dbReference type="PROSITE-ProRule" id="PRU00205"/>
    </source>
</evidence>
<evidence type="ECO:0000259" key="7">
    <source>
        <dbReference type="PROSITE" id="PS50922"/>
    </source>
</evidence>
<evidence type="ECO:0000256" key="2">
    <source>
        <dbReference type="ARBA" id="ARBA00022692"/>
    </source>
</evidence>
<proteinExistence type="predicted"/>
<dbReference type="eggNOG" id="KOG4561">
    <property type="taxonomic scope" value="Eukaryota"/>
</dbReference>
<dbReference type="GO" id="GO:0016020">
    <property type="term" value="C:membrane"/>
    <property type="evidence" value="ECO:0007669"/>
    <property type="project" value="UniProtKB-SubCell"/>
</dbReference>
<feature type="transmembrane region" description="Helical" evidence="6">
    <location>
        <begin position="155"/>
        <end position="177"/>
    </location>
</feature>
<evidence type="ECO:0000256" key="3">
    <source>
        <dbReference type="ARBA" id="ARBA00022989"/>
    </source>
</evidence>
<evidence type="ECO:0000256" key="6">
    <source>
        <dbReference type="SAM" id="Phobius"/>
    </source>
</evidence>
<dbReference type="KEGG" id="kaf:KAFR_0A03270"/>
<name>H2AN12_KAZAF</name>
<keyword evidence="2 5" id="KW-0812">Transmembrane</keyword>
<dbReference type="Proteomes" id="UP000005220">
    <property type="component" value="Chromosome 1"/>
</dbReference>
<evidence type="ECO:0000256" key="1">
    <source>
        <dbReference type="ARBA" id="ARBA00004141"/>
    </source>
</evidence>
<keyword evidence="3 6" id="KW-1133">Transmembrane helix</keyword>
<dbReference type="PROSITE" id="PS50922">
    <property type="entry name" value="TLC"/>
    <property type="match status" value="1"/>
</dbReference>